<reference key="1">
    <citation type="submission" date="2010-11" db="EMBL/GenBank/DDBJ databases">
        <title>The complete genome of Paludibacter propionicigenes DSM 17365.</title>
        <authorList>
            <consortium name="US DOE Joint Genome Institute (JGI-PGF)"/>
            <person name="Lucas S."/>
            <person name="Copeland A."/>
            <person name="Lapidus A."/>
            <person name="Bruce D."/>
            <person name="Goodwin L."/>
            <person name="Pitluck S."/>
            <person name="Kyrpides N."/>
            <person name="Mavromatis K."/>
            <person name="Ivanova N."/>
            <person name="Munk A.C."/>
            <person name="Brettin T."/>
            <person name="Detter J.C."/>
            <person name="Han C."/>
            <person name="Tapia R."/>
            <person name="Land M."/>
            <person name="Hauser L."/>
            <person name="Markowitz V."/>
            <person name="Cheng J.-F."/>
            <person name="Hugenholtz P."/>
            <person name="Woyke T."/>
            <person name="Wu D."/>
            <person name="Gronow S."/>
            <person name="Wellnitz S."/>
            <person name="Brambilla E."/>
            <person name="Klenk H.-P."/>
            <person name="Eisen J.A."/>
        </authorList>
    </citation>
    <scope>NUCLEOTIDE SEQUENCE</scope>
    <source>
        <strain>WB4</strain>
    </source>
</reference>
<reference evidence="1 2" key="2">
    <citation type="journal article" date="2011" name="Stand. Genomic Sci.">
        <title>Complete genome sequence of Paludibacter propionicigenes type strain (WB4).</title>
        <authorList>
            <person name="Gronow S."/>
            <person name="Munk C."/>
            <person name="Lapidus A."/>
            <person name="Nolan M."/>
            <person name="Lucas S."/>
            <person name="Hammon N."/>
            <person name="Deshpande S."/>
            <person name="Cheng J.F."/>
            <person name="Tapia R."/>
            <person name="Han C."/>
            <person name="Goodwin L."/>
            <person name="Pitluck S."/>
            <person name="Liolios K."/>
            <person name="Ivanova N."/>
            <person name="Mavromatis K."/>
            <person name="Mikhailova N."/>
            <person name="Pati A."/>
            <person name="Chen A."/>
            <person name="Palaniappan K."/>
            <person name="Land M."/>
            <person name="Hauser L."/>
            <person name="Chang Y.J."/>
            <person name="Jeffries C.D."/>
            <person name="Brambilla E."/>
            <person name="Rohde M."/>
            <person name="Goker M."/>
            <person name="Detter J.C."/>
            <person name="Woyke T."/>
            <person name="Bristow J."/>
            <person name="Eisen J.A."/>
            <person name="Markowitz V."/>
            <person name="Hugenholtz P."/>
            <person name="Kyrpides N.C."/>
            <person name="Klenk H.P."/>
        </authorList>
    </citation>
    <scope>NUCLEOTIDE SEQUENCE [LARGE SCALE GENOMIC DNA]</scope>
    <source>
        <strain evidence="2">DSM 17365 / JCM 13257 / WB4</strain>
    </source>
</reference>
<dbReference type="RefSeq" id="WP_013446449.1">
    <property type="nucleotide sequence ID" value="NC_014734.1"/>
</dbReference>
<protein>
    <submittedName>
        <fullName evidence="1">Uncharacterized protein</fullName>
    </submittedName>
</protein>
<gene>
    <name evidence="1" type="ordered locus">Palpr_2951</name>
</gene>
<name>E4T0L6_PALPW</name>
<dbReference type="HOGENOM" id="CLU_2118669_0_0_10"/>
<sequence>MDTGIKKISDDRPLYQLTVAEDSARIHKIVDEVFVKYGLNTQVTPVSTPRIKINGIRGLASYLEVSVPTAQKLKNSRKFAFYESGNKVFMYSDEVNAGLKVSAKEVGLSKKVQK</sequence>
<accession>E4T0L6</accession>
<dbReference type="Proteomes" id="UP000008718">
    <property type="component" value="Chromosome"/>
</dbReference>
<dbReference type="EMBL" id="CP002345">
    <property type="protein sequence ID" value="ADQ81080.1"/>
    <property type="molecule type" value="Genomic_DNA"/>
</dbReference>
<dbReference type="STRING" id="694427.Palpr_2951"/>
<organism evidence="1 2">
    <name type="scientific">Paludibacter propionicigenes (strain DSM 17365 / JCM 13257 / WB4)</name>
    <dbReference type="NCBI Taxonomy" id="694427"/>
    <lineage>
        <taxon>Bacteria</taxon>
        <taxon>Pseudomonadati</taxon>
        <taxon>Bacteroidota</taxon>
        <taxon>Bacteroidia</taxon>
        <taxon>Bacteroidales</taxon>
        <taxon>Paludibacteraceae</taxon>
        <taxon>Paludibacter</taxon>
    </lineage>
</organism>
<evidence type="ECO:0000313" key="1">
    <source>
        <dbReference type="EMBL" id="ADQ81080.1"/>
    </source>
</evidence>
<dbReference type="AlphaFoldDB" id="E4T0L6"/>
<dbReference type="KEGG" id="ppn:Palpr_2951"/>
<proteinExistence type="predicted"/>
<evidence type="ECO:0000313" key="2">
    <source>
        <dbReference type="Proteomes" id="UP000008718"/>
    </source>
</evidence>
<keyword evidence="2" id="KW-1185">Reference proteome</keyword>